<dbReference type="Gene3D" id="3.40.50.2000">
    <property type="entry name" value="Glycogen Phosphorylase B"/>
    <property type="match status" value="1"/>
</dbReference>
<accession>A0ABX6P5C8</accession>
<keyword evidence="3" id="KW-1185">Reference proteome</keyword>
<dbReference type="InterPro" id="IPR002201">
    <property type="entry name" value="Glyco_trans_9"/>
</dbReference>
<dbReference type="Pfam" id="PF01075">
    <property type="entry name" value="Glyco_transf_9"/>
    <property type="match status" value="1"/>
</dbReference>
<sequence length="320" mass="35341">MPRPNEPVVYASPPLPRWNGEPLEGKAFALWFEQGMGDALQMLRYVPLLRQRGLRKLTVVGPPALRSLLAGVPGVDAVVVPGEQIGWHDHWCLMMSLPLHFGTTLETIPAALPYLRPDAERVARWAPKLPGACAWAWCGKARICMPTTATARCPGWRRCGRSGMCQASRGSACRRARPKTRRPRRRRTSPLVPPGSEVEDFADLAAVVAQLDLVVCVDTAVAHLAGALGKPAWVLLPQFASDWRWLHQRTDSPRYPGVLRLFRQQVAGDWSPVVRDVQQALVRRVLASQPRNAQARMLLASLSPPVSRAAMRRAVRPAGP</sequence>
<reference evidence="2 3" key="1">
    <citation type="submission" date="2020-05" db="EMBL/GenBank/DDBJ databases">
        <title>Ramlibacter rhizophilus sp. nov., isolated from rhizosphere soil of national flower Mugunghwa from South Korea.</title>
        <authorList>
            <person name="Zheng-Fei Y."/>
            <person name="Huan T."/>
        </authorList>
    </citation>
    <scope>NUCLEOTIDE SEQUENCE [LARGE SCALE GENOMIC DNA]</scope>
    <source>
        <strain evidence="2 3">H242</strain>
    </source>
</reference>
<protein>
    <recommendedName>
        <fullName evidence="4">Glycosyltransferase family 9 protein</fullName>
    </recommendedName>
</protein>
<gene>
    <name evidence="2" type="ORF">HK414_15550</name>
</gene>
<feature type="compositionally biased region" description="Basic residues" evidence="1">
    <location>
        <begin position="174"/>
        <end position="188"/>
    </location>
</feature>
<evidence type="ECO:0000256" key="1">
    <source>
        <dbReference type="SAM" id="MobiDB-lite"/>
    </source>
</evidence>
<name>A0ABX6P5C8_9BURK</name>
<feature type="region of interest" description="Disordered" evidence="1">
    <location>
        <begin position="174"/>
        <end position="194"/>
    </location>
</feature>
<dbReference type="Proteomes" id="UP000500826">
    <property type="component" value="Chromosome"/>
</dbReference>
<organism evidence="2 3">
    <name type="scientific">Ramlibacter terrae</name>
    <dbReference type="NCBI Taxonomy" id="2732511"/>
    <lineage>
        <taxon>Bacteria</taxon>
        <taxon>Pseudomonadati</taxon>
        <taxon>Pseudomonadota</taxon>
        <taxon>Betaproteobacteria</taxon>
        <taxon>Burkholderiales</taxon>
        <taxon>Comamonadaceae</taxon>
        <taxon>Ramlibacter</taxon>
    </lineage>
</organism>
<evidence type="ECO:0008006" key="4">
    <source>
        <dbReference type="Google" id="ProtNLM"/>
    </source>
</evidence>
<proteinExistence type="predicted"/>
<dbReference type="EMBL" id="CP053418">
    <property type="protein sequence ID" value="QJW84578.1"/>
    <property type="molecule type" value="Genomic_DNA"/>
</dbReference>
<evidence type="ECO:0000313" key="2">
    <source>
        <dbReference type="EMBL" id="QJW84578.1"/>
    </source>
</evidence>
<evidence type="ECO:0000313" key="3">
    <source>
        <dbReference type="Proteomes" id="UP000500826"/>
    </source>
</evidence>
<dbReference type="SUPFAM" id="SSF53756">
    <property type="entry name" value="UDP-Glycosyltransferase/glycogen phosphorylase"/>
    <property type="match status" value="1"/>
</dbReference>